<keyword evidence="4" id="KW-1185">Reference proteome</keyword>
<keyword evidence="1" id="KW-1133">Transmembrane helix</keyword>
<protein>
    <submittedName>
        <fullName evidence="3">Uncharacterized protein</fullName>
    </submittedName>
</protein>
<feature type="transmembrane region" description="Helical" evidence="1">
    <location>
        <begin position="366"/>
        <end position="387"/>
    </location>
</feature>
<feature type="signal peptide" evidence="2">
    <location>
        <begin position="1"/>
        <end position="32"/>
    </location>
</feature>
<organism evidence="3 4">
    <name type="scientific">Aspergillus pseudodeflectus</name>
    <dbReference type="NCBI Taxonomy" id="176178"/>
    <lineage>
        <taxon>Eukaryota</taxon>
        <taxon>Fungi</taxon>
        <taxon>Dikarya</taxon>
        <taxon>Ascomycota</taxon>
        <taxon>Pezizomycotina</taxon>
        <taxon>Eurotiomycetes</taxon>
        <taxon>Eurotiomycetidae</taxon>
        <taxon>Eurotiales</taxon>
        <taxon>Aspergillaceae</taxon>
        <taxon>Aspergillus</taxon>
        <taxon>Aspergillus subgen. Nidulantes</taxon>
    </lineage>
</organism>
<dbReference type="GeneID" id="98161911"/>
<dbReference type="Proteomes" id="UP001610444">
    <property type="component" value="Unassembled WGS sequence"/>
</dbReference>
<dbReference type="RefSeq" id="XP_070894993.1">
    <property type="nucleotide sequence ID" value="XM_071046747.1"/>
</dbReference>
<feature type="transmembrane region" description="Helical" evidence="1">
    <location>
        <begin position="461"/>
        <end position="482"/>
    </location>
</feature>
<accession>A0ABR4JTI8</accession>
<keyword evidence="1" id="KW-0812">Transmembrane</keyword>
<feature type="transmembrane region" description="Helical" evidence="1">
    <location>
        <begin position="247"/>
        <end position="273"/>
    </location>
</feature>
<reference evidence="3 4" key="1">
    <citation type="submission" date="2024-07" db="EMBL/GenBank/DDBJ databases">
        <title>Section-level genome sequencing and comparative genomics of Aspergillus sections Usti and Cavernicolus.</title>
        <authorList>
            <consortium name="Lawrence Berkeley National Laboratory"/>
            <person name="Nybo J.L."/>
            <person name="Vesth T.C."/>
            <person name="Theobald S."/>
            <person name="Frisvad J.C."/>
            <person name="Larsen T.O."/>
            <person name="Kjaerboelling I."/>
            <person name="Rothschild-Mancinelli K."/>
            <person name="Lyhne E.K."/>
            <person name="Kogle M.E."/>
            <person name="Barry K."/>
            <person name="Clum A."/>
            <person name="Na H."/>
            <person name="Ledsgaard L."/>
            <person name="Lin J."/>
            <person name="Lipzen A."/>
            <person name="Kuo A."/>
            <person name="Riley R."/>
            <person name="Mondo S."/>
            <person name="LaButti K."/>
            <person name="Haridas S."/>
            <person name="Pangalinan J."/>
            <person name="Salamov A.A."/>
            <person name="Simmons B.A."/>
            <person name="Magnuson J.K."/>
            <person name="Chen J."/>
            <person name="Drula E."/>
            <person name="Henrissat B."/>
            <person name="Wiebenga A."/>
            <person name="Lubbers R.J."/>
            <person name="Gomes A.C."/>
            <person name="Macurrencykelacurrency M.R."/>
            <person name="Stajich J."/>
            <person name="Grigoriev I.V."/>
            <person name="Mortensen U.H."/>
            <person name="De vries R.P."/>
            <person name="Baker S.E."/>
            <person name="Andersen M.R."/>
        </authorList>
    </citation>
    <scope>NUCLEOTIDE SEQUENCE [LARGE SCALE GENOMIC DNA]</scope>
    <source>
        <strain evidence="3 4">CBS 756.74</strain>
    </source>
</reference>
<gene>
    <name evidence="3" type="ORF">BJX68DRAFT_270725</name>
</gene>
<keyword evidence="1" id="KW-0472">Membrane</keyword>
<evidence type="ECO:0000313" key="3">
    <source>
        <dbReference type="EMBL" id="KAL2842278.1"/>
    </source>
</evidence>
<name>A0ABR4JTI8_9EURO</name>
<feature type="chain" id="PRO_5046342970" evidence="2">
    <location>
        <begin position="33"/>
        <end position="500"/>
    </location>
</feature>
<sequence length="500" mass="56465">MPLPGQPKLLAFLDFLTAVFLPYSGLSRGASAIWRSSWFSRRCWTEWDHGNYNQLEEAARAGALAVIIRSEVWFPQLKDQVVKIRTTSLKPICDTELPRGSAVRAKYPRQLEFQLEADDASTVSTVSNTGNACHAECRVPVLPTEIAGLSLVDPAFGETRRVHGLLHLPEEFTIAILPYNAKVRFNGRGNDYRPYGASPGSDSVRPYQHEILASTYNLPRALVGIVQVFFAVYSLTTPTHDAQIDKYGFAAFSFTVLPYLVMSFTNLIASMLITSYPTLYLVRSEEMDEAEKRGARFDGVVGALDQDVNHDVTTATWRNGCFDFNDLPDKFVTVDSEDVQYEFAPFACSPFKTTGNIFNTKTQKGCCGVFCGLLTLIPLAVIGKLSHFKGNRSATLDQISMMLWFGVDCLYGFAVPSLRQRMLQWILKMKGPQSSAFDRDSPDDRRRHPHFHKKYMKRTRWYTVAVYCIFFVMCGPSVWGFITVVKMLYDWGVCSYLRYP</sequence>
<feature type="transmembrane region" description="Helical" evidence="1">
    <location>
        <begin position="399"/>
        <end position="418"/>
    </location>
</feature>
<dbReference type="EMBL" id="JBFXLR010000052">
    <property type="protein sequence ID" value="KAL2842278.1"/>
    <property type="molecule type" value="Genomic_DNA"/>
</dbReference>
<evidence type="ECO:0000313" key="4">
    <source>
        <dbReference type="Proteomes" id="UP001610444"/>
    </source>
</evidence>
<evidence type="ECO:0000256" key="2">
    <source>
        <dbReference type="SAM" id="SignalP"/>
    </source>
</evidence>
<evidence type="ECO:0000256" key="1">
    <source>
        <dbReference type="SAM" id="Phobius"/>
    </source>
</evidence>
<comment type="caution">
    <text evidence="3">The sequence shown here is derived from an EMBL/GenBank/DDBJ whole genome shotgun (WGS) entry which is preliminary data.</text>
</comment>
<proteinExistence type="predicted"/>
<keyword evidence="2" id="KW-0732">Signal</keyword>